<dbReference type="OrthoDB" id="9805935at2"/>
<dbReference type="Pfam" id="PF05690">
    <property type="entry name" value="ThiG"/>
    <property type="match status" value="1"/>
</dbReference>
<dbReference type="InterPro" id="IPR013785">
    <property type="entry name" value="Aldolase_TIM"/>
</dbReference>
<keyword evidence="8" id="KW-0963">Cytoplasm</keyword>
<evidence type="ECO:0000256" key="5">
    <source>
        <dbReference type="ARBA" id="ARBA00022977"/>
    </source>
</evidence>
<organism evidence="11 12">
    <name type="scientific">Streptomyces hoynatensis</name>
    <dbReference type="NCBI Taxonomy" id="1141874"/>
    <lineage>
        <taxon>Bacteria</taxon>
        <taxon>Bacillati</taxon>
        <taxon>Actinomycetota</taxon>
        <taxon>Actinomycetes</taxon>
        <taxon>Kitasatosporales</taxon>
        <taxon>Streptomycetaceae</taxon>
        <taxon>Streptomyces</taxon>
    </lineage>
</organism>
<keyword evidence="4 8" id="KW-0808">Transferase</keyword>
<dbReference type="InterPro" id="IPR008867">
    <property type="entry name" value="ThiG"/>
</dbReference>
<dbReference type="RefSeq" id="WP_120678884.1">
    <property type="nucleotide sequence ID" value="NZ_RBAL01000006.1"/>
</dbReference>
<reference evidence="11 12" key="1">
    <citation type="journal article" date="2014" name="Int. J. Syst. Evol. Microbiol.">
        <title>Streptomyces hoynatensis sp. nov., isolated from deep marine sediment.</title>
        <authorList>
            <person name="Veyisoglu A."/>
            <person name="Sahin N."/>
        </authorList>
    </citation>
    <scope>NUCLEOTIDE SEQUENCE [LARGE SCALE GENOMIC DNA]</scope>
    <source>
        <strain evidence="11 12">KCTC 29097</strain>
    </source>
</reference>
<evidence type="ECO:0000256" key="3">
    <source>
        <dbReference type="ARBA" id="ARBA00011960"/>
    </source>
</evidence>
<dbReference type="EC" id="2.8.1.10" evidence="3 8"/>
<comment type="function">
    <text evidence="1 8">Catalyzes the rearrangement of 1-deoxy-D-xylulose 5-phosphate (DXP) to produce the thiazole phosphate moiety of thiamine. Sulfur is provided by the thiocarboxylate moiety of the carrier protein ThiS. In vitro, sulfur can be provided by H(2)S.</text>
</comment>
<protein>
    <recommendedName>
        <fullName evidence="3 8">Thiazole synthase</fullName>
        <ecNumber evidence="3 8">2.8.1.10</ecNumber>
    </recommendedName>
</protein>
<evidence type="ECO:0000256" key="9">
    <source>
        <dbReference type="SAM" id="MobiDB-lite"/>
    </source>
</evidence>
<evidence type="ECO:0000256" key="6">
    <source>
        <dbReference type="ARBA" id="ARBA00023270"/>
    </source>
</evidence>
<gene>
    <name evidence="8" type="primary">thiG</name>
    <name evidence="11" type="ORF">D7294_12600</name>
</gene>
<feature type="active site" description="Schiff-base intermediate with DXP" evidence="8">
    <location>
        <position position="116"/>
    </location>
</feature>
<dbReference type="GO" id="GO:0009229">
    <property type="term" value="P:thiamine diphosphate biosynthetic process"/>
    <property type="evidence" value="ECO:0007669"/>
    <property type="project" value="UniProtKB-UniRule"/>
</dbReference>
<dbReference type="EMBL" id="RBAL01000006">
    <property type="protein sequence ID" value="RKN42284.1"/>
    <property type="molecule type" value="Genomic_DNA"/>
</dbReference>
<dbReference type="HAMAP" id="MF_00443">
    <property type="entry name" value="ThiG"/>
    <property type="match status" value="1"/>
</dbReference>
<dbReference type="Gene3D" id="3.20.20.70">
    <property type="entry name" value="Aldolase class I"/>
    <property type="match status" value="1"/>
</dbReference>
<evidence type="ECO:0000313" key="11">
    <source>
        <dbReference type="EMBL" id="RKN42284.1"/>
    </source>
</evidence>
<evidence type="ECO:0000256" key="8">
    <source>
        <dbReference type="HAMAP-Rule" id="MF_00443"/>
    </source>
</evidence>
<sequence length="285" mass="28954">MADTTDTPAGTRAEEAGPGAGSPLVLGDLRLSSRLIMGTGGAPSLTVLRRALTASGTELTTVAMRRLDPGVRGSVLSVLDELGIRPLPNTAGCHTAGEAVLTARLAREALGTGLVKLEVIADERTLLPDPVATLEAAEVLVDDGFTVLPYTNDDPVLARRLEDAGCAAVMPLGAPIGSGLGIRNPHNFELIVERAGVPVILDAGVGTASDAALAMELGCAGVLLASAVTRAARPEAMAVAMRGAVEAGRLARLAGRIPPRRFATASSPAEGLARLGPELPAFSTP</sequence>
<comment type="pathway">
    <text evidence="2 8">Cofactor biosynthesis; thiamine diphosphate biosynthesis.</text>
</comment>
<feature type="binding site" evidence="8">
    <location>
        <begin position="203"/>
        <end position="204"/>
    </location>
    <ligand>
        <name>1-deoxy-D-xylulose 5-phosphate</name>
        <dbReference type="ChEBI" id="CHEBI:57792"/>
    </ligand>
</feature>
<evidence type="ECO:0000256" key="2">
    <source>
        <dbReference type="ARBA" id="ARBA00004948"/>
    </source>
</evidence>
<comment type="similarity">
    <text evidence="8">Belongs to the ThiG family.</text>
</comment>
<comment type="caution">
    <text evidence="11">The sequence shown here is derived from an EMBL/GenBank/DDBJ whole genome shotgun (WGS) entry which is preliminary data.</text>
</comment>
<dbReference type="GO" id="GO:1990107">
    <property type="term" value="F:thiazole synthase activity"/>
    <property type="evidence" value="ECO:0007669"/>
    <property type="project" value="UniProtKB-EC"/>
</dbReference>
<comment type="subcellular location">
    <subcellularLocation>
        <location evidence="8">Cytoplasm</location>
    </subcellularLocation>
</comment>
<keyword evidence="6 8" id="KW-0704">Schiff base</keyword>
<dbReference type="Proteomes" id="UP000272474">
    <property type="component" value="Unassembled WGS sequence"/>
</dbReference>
<dbReference type="PANTHER" id="PTHR34266:SF2">
    <property type="entry name" value="THIAZOLE SYNTHASE"/>
    <property type="match status" value="1"/>
</dbReference>
<comment type="catalytic activity">
    <reaction evidence="7 8">
        <text>[ThiS sulfur-carrier protein]-C-terminal-Gly-aminoethanethioate + 2-iminoacetate + 1-deoxy-D-xylulose 5-phosphate = [ThiS sulfur-carrier protein]-C-terminal Gly-Gly + 2-[(2R,5Z)-2-carboxy-4-methylthiazol-5(2H)-ylidene]ethyl phosphate + 2 H2O + H(+)</text>
        <dbReference type="Rhea" id="RHEA:26297"/>
        <dbReference type="Rhea" id="RHEA-COMP:12909"/>
        <dbReference type="Rhea" id="RHEA-COMP:19908"/>
        <dbReference type="ChEBI" id="CHEBI:15377"/>
        <dbReference type="ChEBI" id="CHEBI:15378"/>
        <dbReference type="ChEBI" id="CHEBI:57792"/>
        <dbReference type="ChEBI" id="CHEBI:62899"/>
        <dbReference type="ChEBI" id="CHEBI:77846"/>
        <dbReference type="ChEBI" id="CHEBI:90778"/>
        <dbReference type="ChEBI" id="CHEBI:232372"/>
        <dbReference type="EC" id="2.8.1.10"/>
    </reaction>
</comment>
<feature type="binding site" evidence="8">
    <location>
        <begin position="225"/>
        <end position="226"/>
    </location>
    <ligand>
        <name>1-deoxy-D-xylulose 5-phosphate</name>
        <dbReference type="ChEBI" id="CHEBI:57792"/>
    </ligand>
</feature>
<dbReference type="InterPro" id="IPR033983">
    <property type="entry name" value="Thiazole_synthase_ThiG"/>
</dbReference>
<dbReference type="GO" id="GO:0005737">
    <property type="term" value="C:cytoplasm"/>
    <property type="evidence" value="ECO:0007669"/>
    <property type="project" value="UniProtKB-SubCell"/>
</dbReference>
<evidence type="ECO:0000259" key="10">
    <source>
        <dbReference type="Pfam" id="PF05690"/>
    </source>
</evidence>
<evidence type="ECO:0000313" key="12">
    <source>
        <dbReference type="Proteomes" id="UP000272474"/>
    </source>
</evidence>
<dbReference type="CDD" id="cd04728">
    <property type="entry name" value="ThiG"/>
    <property type="match status" value="1"/>
</dbReference>
<proteinExistence type="inferred from homology"/>
<dbReference type="UniPathway" id="UPA00060"/>
<evidence type="ECO:0000256" key="4">
    <source>
        <dbReference type="ARBA" id="ARBA00022679"/>
    </source>
</evidence>
<evidence type="ECO:0000256" key="1">
    <source>
        <dbReference type="ARBA" id="ARBA00002834"/>
    </source>
</evidence>
<dbReference type="AlphaFoldDB" id="A0A3A9Z387"/>
<keyword evidence="12" id="KW-1185">Reference proteome</keyword>
<dbReference type="SUPFAM" id="SSF110399">
    <property type="entry name" value="ThiG-like"/>
    <property type="match status" value="1"/>
</dbReference>
<name>A0A3A9Z387_9ACTN</name>
<keyword evidence="5 8" id="KW-0784">Thiamine biosynthesis</keyword>
<dbReference type="PANTHER" id="PTHR34266">
    <property type="entry name" value="THIAZOLE SYNTHASE"/>
    <property type="match status" value="1"/>
</dbReference>
<evidence type="ECO:0000256" key="7">
    <source>
        <dbReference type="ARBA" id="ARBA00049897"/>
    </source>
</evidence>
<feature type="region of interest" description="Disordered" evidence="9">
    <location>
        <begin position="1"/>
        <end position="23"/>
    </location>
</feature>
<feature type="binding site" evidence="8">
    <location>
        <position position="177"/>
    </location>
    <ligand>
        <name>1-deoxy-D-xylulose 5-phosphate</name>
        <dbReference type="ChEBI" id="CHEBI:57792"/>
    </ligand>
</feature>
<feature type="domain" description="Thiazole synthase ThiG" evidence="10">
    <location>
        <begin position="26"/>
        <end position="268"/>
    </location>
</feature>
<comment type="subunit">
    <text evidence="8">Homotetramer. Forms heterodimers with either ThiH or ThiS.</text>
</comment>
<accession>A0A3A9Z387</accession>